<dbReference type="Proteomes" id="UP001172911">
    <property type="component" value="Unassembled WGS sequence"/>
</dbReference>
<name>A0AAW7ZGA7_9FIRM</name>
<dbReference type="RefSeq" id="WP_304543233.1">
    <property type="nucleotide sequence ID" value="NZ_JARPTC010000016.1"/>
</dbReference>
<evidence type="ECO:0000313" key="1">
    <source>
        <dbReference type="EMBL" id="MDO7787845.1"/>
    </source>
</evidence>
<keyword evidence="2" id="KW-1185">Reference proteome</keyword>
<comment type="caution">
    <text evidence="1">The sequence shown here is derived from an EMBL/GenBank/DDBJ whole genome shotgun (WGS) entry which is preliminary data.</text>
</comment>
<dbReference type="EMBL" id="JARPTC010000016">
    <property type="protein sequence ID" value="MDO7787845.1"/>
    <property type="molecule type" value="Genomic_DNA"/>
</dbReference>
<sequence>MENERTMCINISENDKKYFERMVESQGISPGDLFKKYQENYLLNMEDEDYDNTGLNLGYNKAKHFYQACRESDPDNTGINVGYNQER</sequence>
<protein>
    <submittedName>
        <fullName evidence="1">Uncharacterized protein</fullName>
    </submittedName>
</protein>
<reference evidence="1" key="2">
    <citation type="submission" date="2023-03" db="EMBL/GenBank/DDBJ databases">
        <authorList>
            <person name="Zhang Z."/>
        </authorList>
    </citation>
    <scope>NUCLEOTIDE SEQUENCE</scope>
    <source>
        <strain evidence="1">DSA</strain>
    </source>
</reference>
<gene>
    <name evidence="1" type="ORF">P6N53_11500</name>
</gene>
<proteinExistence type="predicted"/>
<accession>A0AAW7ZGA7</accession>
<reference evidence="1" key="1">
    <citation type="journal article" date="2023" name="J. Hazard. Mater.">
        <title>Anaerobic biodegradation of pyrene and benzo[a]pyrene by a new sulfate-reducing Desulforamulus aquiferis strain DSA.</title>
        <authorList>
            <person name="Zhang Z."/>
            <person name="Sun J."/>
            <person name="Gong X."/>
            <person name="Wang C."/>
            <person name="Wang H."/>
        </authorList>
    </citation>
    <scope>NUCLEOTIDE SEQUENCE</scope>
    <source>
        <strain evidence="1">DSA</strain>
    </source>
</reference>
<dbReference type="AlphaFoldDB" id="A0AAW7ZGA7"/>
<organism evidence="1 2">
    <name type="scientific">Desulforamulus aquiferis</name>
    <dbReference type="NCBI Taxonomy" id="1397668"/>
    <lineage>
        <taxon>Bacteria</taxon>
        <taxon>Bacillati</taxon>
        <taxon>Bacillota</taxon>
        <taxon>Clostridia</taxon>
        <taxon>Eubacteriales</taxon>
        <taxon>Peptococcaceae</taxon>
        <taxon>Desulforamulus</taxon>
    </lineage>
</organism>
<evidence type="ECO:0000313" key="2">
    <source>
        <dbReference type="Proteomes" id="UP001172911"/>
    </source>
</evidence>